<protein>
    <submittedName>
        <fullName evidence="1">Expressed protein</fullName>
    </submittedName>
</protein>
<sequence>MDGGIEVYHRYRRGDNYALWRSRETIFARHARASTSRLLREDDPKKAAELARKKYFPIDGCQEKYQHGKAIWLDFALDDGPWEMTRLYKWYMDASKKGLSHITIRSPHDAFAGDGYFWLDFEDLHAIYRQEKIDECMDAKKEKEPIGFLHPTRICQTQHTCHKQPRGTVLYGYYACEFLRVNGRYRVNAKNLPRIERRTSFDNTSITNIQHDLFHFIHREYCHVEGKFFNPEGALATSDEYKNLRECSNAMP</sequence>
<proteinExistence type="predicted"/>
<name>Q2R4G7_ORYSJ</name>
<reference evidence="1" key="3">
    <citation type="submission" date="2006-01" db="EMBL/GenBank/DDBJ databases">
        <authorList>
            <person name="Buell R."/>
        </authorList>
    </citation>
    <scope>NUCLEOTIDE SEQUENCE</scope>
</reference>
<dbReference type="AlphaFoldDB" id="Q2R4G7"/>
<organism evidence="1">
    <name type="scientific">Oryza sativa subsp. japonica</name>
    <name type="common">Rice</name>
    <dbReference type="NCBI Taxonomy" id="39947"/>
    <lineage>
        <taxon>Eukaryota</taxon>
        <taxon>Viridiplantae</taxon>
        <taxon>Streptophyta</taxon>
        <taxon>Embryophyta</taxon>
        <taxon>Tracheophyta</taxon>
        <taxon>Spermatophyta</taxon>
        <taxon>Magnoliopsida</taxon>
        <taxon>Liliopsida</taxon>
        <taxon>Poales</taxon>
        <taxon>Poaceae</taxon>
        <taxon>BOP clade</taxon>
        <taxon>Oryzoideae</taxon>
        <taxon>Oryzeae</taxon>
        <taxon>Oryzinae</taxon>
        <taxon>Oryza</taxon>
        <taxon>Oryza sativa</taxon>
    </lineage>
</organism>
<reference evidence="1" key="2">
    <citation type="submission" date="2005-04" db="EMBL/GenBank/DDBJ databases">
        <authorList>
            <person name="Buell C.R."/>
            <person name="Wing R.A."/>
            <person name="McCombie W.A."/>
            <person name="Ouyang S."/>
        </authorList>
    </citation>
    <scope>NUCLEOTIDE SEQUENCE</scope>
</reference>
<evidence type="ECO:0000313" key="1">
    <source>
        <dbReference type="EMBL" id="ABA93546.1"/>
    </source>
</evidence>
<accession>Q2R4G7</accession>
<reference evidence="1" key="1">
    <citation type="journal article" date="2005" name="BMC Biol.">
        <title>The sequence of rice chromosomes 11 and 12, rich in disease resistance genes and recent gene duplications.</title>
        <authorList>
            <consortium name="The rice chromosomes 11 and 12 sequencing consortia"/>
        </authorList>
    </citation>
    <scope>NUCLEOTIDE SEQUENCE [LARGE SCALE GENOMIC DNA]</scope>
</reference>
<gene>
    <name evidence="1" type="ordered locus">LOC_Os11g28540</name>
</gene>
<dbReference type="EMBL" id="DP000010">
    <property type="protein sequence ID" value="ABA93546.1"/>
    <property type="molecule type" value="Genomic_DNA"/>
</dbReference>